<evidence type="ECO:0000313" key="4">
    <source>
        <dbReference type="EMBL" id="GAX02551.1"/>
    </source>
</evidence>
<comment type="caution">
    <text evidence="4">The sequence shown here is derived from an EMBL/GenBank/DDBJ whole genome shotgun (WGS) entry which is preliminary data.</text>
</comment>
<dbReference type="EMBL" id="BCMH01000001">
    <property type="protein sequence ID" value="GAX02551.1"/>
    <property type="molecule type" value="Genomic_DNA"/>
</dbReference>
<dbReference type="InterPro" id="IPR007737">
    <property type="entry name" value="Mga_HTH"/>
</dbReference>
<sequence length="461" mass="52780">MQPFMVRDTINVKLIRYLDNHPGSNLIFKIAADLGVDRHTVTTHLDELETLITAHFKASDLKLLVDANGVALQRSAKVNLDRVMSFLTKESLMTKLIRSTFEQTADSLGDFSEKFFSSLSTAKRHVKKMQTHVALYGLRYSPANNVLVGPEAMIRLCYYRVYWETYSRFEWPFDHVDQQEIVRQLTQWTDQLGIQLDDITSQQLSYWLVICQQRQRAGNLIKLPQVVTQATIRQQPITDLPGIFDAQIADENEFFDYCLLFFTHYLTPDALKPTGVVAAGSSLALNELQARFGQLHDETQKARLLSSLNVLHTYTLIFTVGGLLLDRAGIADKLVTKRPWVIEAVSQVLMKLRATGNPVFDNLTYLSAQYVTVVLTYFDTTPLNPTLKIQLMIDATPSYREWLLKQLRDYLKDKYHVILVSDDEPCDLLITNFAIETAKPVIVINTPITRQDWLHIQQFTM</sequence>
<evidence type="ECO:0000259" key="3">
    <source>
        <dbReference type="Pfam" id="PF05043"/>
    </source>
</evidence>
<feature type="domain" description="Mga helix-turn-helix" evidence="3">
    <location>
        <begin position="79"/>
        <end position="162"/>
    </location>
</feature>
<dbReference type="Pfam" id="PF05043">
    <property type="entry name" value="Mga"/>
    <property type="match status" value="1"/>
</dbReference>
<proteinExistence type="predicted"/>
<evidence type="ECO:0000313" key="5">
    <source>
        <dbReference type="Proteomes" id="UP000198430"/>
    </source>
</evidence>
<reference evidence="4 5" key="1">
    <citation type="submission" date="2015-11" db="EMBL/GenBank/DDBJ databases">
        <title>Draft genome sequences of new species of the genus Lactobacillus isolated from orchardgrass silage.</title>
        <authorList>
            <person name="Tohno M."/>
            <person name="Tanizawa Y."/>
            <person name="Arita M."/>
        </authorList>
    </citation>
    <scope>NUCLEOTIDE SEQUENCE [LARGE SCALE GENOMIC DNA]</scope>
    <source>
        <strain evidence="4 5">IWT140</strain>
    </source>
</reference>
<keyword evidence="1" id="KW-0805">Transcription regulation</keyword>
<dbReference type="PANTHER" id="PTHR30185">
    <property type="entry name" value="CRYPTIC BETA-GLUCOSIDE BGL OPERON ANTITERMINATOR"/>
    <property type="match status" value="1"/>
</dbReference>
<name>A0A1Z5IMC7_9LACO</name>
<accession>A0A1Z5IMC7</accession>
<gene>
    <name evidence="4" type="ORF">IWT140_00148</name>
</gene>
<protein>
    <recommendedName>
        <fullName evidence="3">Mga helix-turn-helix domain-containing protein</fullName>
    </recommendedName>
</protein>
<keyword evidence="5" id="KW-1185">Reference proteome</keyword>
<dbReference type="RefSeq" id="WP_089087539.1">
    <property type="nucleotide sequence ID" value="NZ_BCMH01000001.1"/>
</dbReference>
<organism evidence="4 5">
    <name type="scientific">Secundilactobacillus pentosiphilus</name>
    <dbReference type="NCBI Taxonomy" id="1714682"/>
    <lineage>
        <taxon>Bacteria</taxon>
        <taxon>Bacillati</taxon>
        <taxon>Bacillota</taxon>
        <taxon>Bacilli</taxon>
        <taxon>Lactobacillales</taxon>
        <taxon>Lactobacillaceae</taxon>
        <taxon>Secundilactobacillus</taxon>
    </lineage>
</organism>
<dbReference type="Proteomes" id="UP000198430">
    <property type="component" value="Unassembled WGS sequence"/>
</dbReference>
<evidence type="ECO:0000256" key="1">
    <source>
        <dbReference type="ARBA" id="ARBA00023015"/>
    </source>
</evidence>
<dbReference type="InterPro" id="IPR050661">
    <property type="entry name" value="BglG_antiterminators"/>
</dbReference>
<dbReference type="PANTHER" id="PTHR30185:SF13">
    <property type="entry name" value="LICABCH OPERON REGULATOR-RELATED"/>
    <property type="match status" value="1"/>
</dbReference>
<keyword evidence="2" id="KW-0804">Transcription</keyword>
<dbReference type="AlphaFoldDB" id="A0A1Z5IMC7"/>
<evidence type="ECO:0000256" key="2">
    <source>
        <dbReference type="ARBA" id="ARBA00023163"/>
    </source>
</evidence>